<evidence type="ECO:0000256" key="3">
    <source>
        <dbReference type="PROSITE-ProRule" id="PRU00169"/>
    </source>
</evidence>
<keyword evidence="2" id="KW-0238">DNA-binding</keyword>
<dbReference type="PROSITE" id="PS50110">
    <property type="entry name" value="RESPONSE_REGULATORY"/>
    <property type="match status" value="1"/>
</dbReference>
<evidence type="ECO:0000259" key="4">
    <source>
        <dbReference type="PROSITE" id="PS50043"/>
    </source>
</evidence>
<dbReference type="InterPro" id="IPR001789">
    <property type="entry name" value="Sig_transdc_resp-reg_receiver"/>
</dbReference>
<dbReference type="RefSeq" id="WP_096573085.1">
    <property type="nucleotide sequence ID" value="NZ_JAQMTI010000249.1"/>
</dbReference>
<dbReference type="EMBL" id="JAQMTI010000249">
    <property type="protein sequence ID" value="MDB9443484.1"/>
    <property type="molecule type" value="Genomic_DNA"/>
</dbReference>
<evidence type="ECO:0000256" key="2">
    <source>
        <dbReference type="ARBA" id="ARBA00023125"/>
    </source>
</evidence>
<evidence type="ECO:0000313" key="7">
    <source>
        <dbReference type="Proteomes" id="UP001211711"/>
    </source>
</evidence>
<dbReference type="Proteomes" id="UP001211711">
    <property type="component" value="Unassembled WGS sequence"/>
</dbReference>
<dbReference type="SUPFAM" id="SSF46894">
    <property type="entry name" value="C-terminal effector domain of the bipartite response regulators"/>
    <property type="match status" value="1"/>
</dbReference>
<dbReference type="PRINTS" id="PR00038">
    <property type="entry name" value="HTHLUXR"/>
</dbReference>
<dbReference type="InterPro" id="IPR011006">
    <property type="entry name" value="CheY-like_superfamily"/>
</dbReference>
<reference evidence="6 7" key="1">
    <citation type="submission" date="2023-01" db="EMBL/GenBank/DDBJ databases">
        <title>Genomes from the Australian National Cyanobacteria Reference Collection.</title>
        <authorList>
            <person name="Willis A."/>
            <person name="Lee E.M.F."/>
        </authorList>
    </citation>
    <scope>NUCLEOTIDE SEQUENCE [LARGE SCALE GENOMIC DNA]</scope>
    <source>
        <strain evidence="6 7">CS-549</strain>
    </source>
</reference>
<dbReference type="Pfam" id="PF00196">
    <property type="entry name" value="GerE"/>
    <property type="match status" value="1"/>
</dbReference>
<sequence>MIKTVIIDDHELSRYGIKMLLSAAPDIEICGEAQTASEGLKIIDIHKPHIALVNSTLANGAGVEVTRQIKQEASNTKVVIFNAQATEVCVREAFVAGANSYCTTMIAKEKLAEAIYVTYKEEHWLDSAIAKILIQNLHPQTMAVLPSMKKKRVFHQYSLSSRELEILQMIAIGDRNNQIANKLFLSVGTVRSHVHRILTKLDCQNRAQAATKAIVEGLIDSPETNQISLTA</sequence>
<accession>A0ABT4ZWS2</accession>
<comment type="caution">
    <text evidence="3">Lacks conserved residue(s) required for the propagation of feature annotation.</text>
</comment>
<dbReference type="PANTHER" id="PTHR43214">
    <property type="entry name" value="TWO-COMPONENT RESPONSE REGULATOR"/>
    <property type="match status" value="1"/>
</dbReference>
<dbReference type="SMART" id="SM00448">
    <property type="entry name" value="REC"/>
    <property type="match status" value="1"/>
</dbReference>
<evidence type="ECO:0000313" key="6">
    <source>
        <dbReference type="EMBL" id="MDB9443484.1"/>
    </source>
</evidence>
<organism evidence="6 7">
    <name type="scientific">Sphaerospermopsis kisseleviana CS-549</name>
    <dbReference type="NCBI Taxonomy" id="3021783"/>
    <lineage>
        <taxon>Bacteria</taxon>
        <taxon>Bacillati</taxon>
        <taxon>Cyanobacteriota</taxon>
        <taxon>Cyanophyceae</taxon>
        <taxon>Nostocales</taxon>
        <taxon>Aphanizomenonaceae</taxon>
        <taxon>Sphaerospermopsis</taxon>
        <taxon>Sphaerospermopsis kisseleviana</taxon>
    </lineage>
</organism>
<keyword evidence="7" id="KW-1185">Reference proteome</keyword>
<gene>
    <name evidence="6" type="ORF">PN497_19270</name>
</gene>
<dbReference type="PROSITE" id="PS50043">
    <property type="entry name" value="HTH_LUXR_2"/>
    <property type="match status" value="1"/>
</dbReference>
<dbReference type="Gene3D" id="3.40.50.2300">
    <property type="match status" value="1"/>
</dbReference>
<dbReference type="SMART" id="SM00421">
    <property type="entry name" value="HTH_LUXR"/>
    <property type="match status" value="1"/>
</dbReference>
<dbReference type="Pfam" id="PF00072">
    <property type="entry name" value="Response_reg"/>
    <property type="match status" value="1"/>
</dbReference>
<dbReference type="InterPro" id="IPR016032">
    <property type="entry name" value="Sig_transdc_resp-reg_C-effctor"/>
</dbReference>
<comment type="caution">
    <text evidence="6">The sequence shown here is derived from an EMBL/GenBank/DDBJ whole genome shotgun (WGS) entry which is preliminary data.</text>
</comment>
<feature type="domain" description="HTH luxR-type" evidence="4">
    <location>
        <begin position="152"/>
        <end position="217"/>
    </location>
</feature>
<dbReference type="CDD" id="cd17535">
    <property type="entry name" value="REC_NarL-like"/>
    <property type="match status" value="1"/>
</dbReference>
<keyword evidence="1" id="KW-0597">Phosphoprotein</keyword>
<dbReference type="PANTHER" id="PTHR43214:SF43">
    <property type="entry name" value="TWO-COMPONENT RESPONSE REGULATOR"/>
    <property type="match status" value="1"/>
</dbReference>
<dbReference type="PROSITE" id="PS00622">
    <property type="entry name" value="HTH_LUXR_1"/>
    <property type="match status" value="1"/>
</dbReference>
<dbReference type="InterPro" id="IPR000792">
    <property type="entry name" value="Tscrpt_reg_LuxR_C"/>
</dbReference>
<name>A0ABT4ZWS2_9CYAN</name>
<dbReference type="InterPro" id="IPR039420">
    <property type="entry name" value="WalR-like"/>
</dbReference>
<proteinExistence type="predicted"/>
<protein>
    <submittedName>
        <fullName evidence="6">Response regulator transcription factor</fullName>
    </submittedName>
</protein>
<feature type="domain" description="Response regulatory" evidence="5">
    <location>
        <begin position="3"/>
        <end position="119"/>
    </location>
</feature>
<evidence type="ECO:0000259" key="5">
    <source>
        <dbReference type="PROSITE" id="PS50110"/>
    </source>
</evidence>
<dbReference type="SUPFAM" id="SSF52172">
    <property type="entry name" value="CheY-like"/>
    <property type="match status" value="1"/>
</dbReference>
<evidence type="ECO:0000256" key="1">
    <source>
        <dbReference type="ARBA" id="ARBA00022553"/>
    </source>
</evidence>
<dbReference type="CDD" id="cd06170">
    <property type="entry name" value="LuxR_C_like"/>
    <property type="match status" value="1"/>
</dbReference>
<dbReference type="InterPro" id="IPR058245">
    <property type="entry name" value="NreC/VraR/RcsB-like_REC"/>
</dbReference>